<reference evidence="2 3" key="1">
    <citation type="submission" date="2024-10" db="EMBL/GenBank/DDBJ databases">
        <title>Updated reference genomes for cyclostephanoid diatoms.</title>
        <authorList>
            <person name="Roberts W.R."/>
            <person name="Alverson A.J."/>
        </authorList>
    </citation>
    <scope>NUCLEOTIDE SEQUENCE [LARGE SCALE GENOMIC DNA]</scope>
    <source>
        <strain evidence="2 3">AJA010-31</strain>
    </source>
</reference>
<evidence type="ECO:0000313" key="3">
    <source>
        <dbReference type="Proteomes" id="UP001530400"/>
    </source>
</evidence>
<dbReference type="PANTHER" id="PTHR31701">
    <property type="entry name" value="ENDOPLASMIC RETICULUM MEMBRANE-ASSOCIATED RNA DEGRADATION PROTEIN"/>
    <property type="match status" value="1"/>
</dbReference>
<keyword evidence="3" id="KW-1185">Reference proteome</keyword>
<sequence length="743" mass="83182">MDLCVDMRVTAKGYEYVHPDITKLLLIPASWSETGECPFVVDPATLALGLKLDVNEGSDDVTSSSGFMPLHQLAYIAEQCEHAVFRMKLHDHDKVSGKILGLICLSQLSSNWPDGHNNTALSQKDEPQLESDDKSSTLLVATMVSLNLLESSIRSVIRTFNSEKDKEMNKVGAPLLRDMIETLSELDSDGDVNNRNEHLDLKCLATILRALLLPTRMYGINLRNLISHGFLSAIDRRWFALTLVLVQTLDSFMDHEMSQPCLSDVHHTGADLRKYPSMEKVVTRGQEILTNDIDAFQDKVAAAADFIPSSYRNLFQFIFRALRQSLNKETDVESRQSLNTIFLIAASAILEHSLRLKWCQANNKPAESIARTSKYFVTLDGHGQRDKHDVMIAPYLGDGSKNLLLRQLGSAAALASDLYSAPSSEAPNIRSQLCHGSWDPEVIRELELLANSYEHNDSVDKETRTRDRKPLSSSSSSNAYLLDSVCAVTALFDMLAATFAGDRLVRYEPVYSYVAMWRRDLAGSLTNLGVMKQLISEDLIAECVNKVDCEQWTEISNGLKAFELDLNLLRVAQQEVFPVEANSDIWAEYDMNIALSECIAVQTLLNEVSEAARKFASFMQGAVTILKQQPTSANEKRSLKTTSRICGIASFVLDFYVLSVNVCLVMMQKDLQLQKTDEAALSAYSLHRTDYLKAVERSRMALSTFDNYLDKNLVRSMKALKQYLQGKALRKVMKFNHLHSSAL</sequence>
<dbReference type="PANTHER" id="PTHR31701:SF2">
    <property type="entry name" value="ENDOPLASMIC RETICULUM MEMBRANE-ASSOCIATED RNA DEGRADATION PROTEIN"/>
    <property type="match status" value="1"/>
</dbReference>
<protein>
    <recommendedName>
        <fullName evidence="4">DUF4209 domain-containing protein</fullName>
    </recommendedName>
</protein>
<feature type="region of interest" description="Disordered" evidence="1">
    <location>
        <begin position="457"/>
        <end position="476"/>
    </location>
</feature>
<name>A0ABD3Q5A9_9STRA</name>
<evidence type="ECO:0008006" key="4">
    <source>
        <dbReference type="Google" id="ProtNLM"/>
    </source>
</evidence>
<proteinExistence type="predicted"/>
<dbReference type="AlphaFoldDB" id="A0ABD3Q5A9"/>
<evidence type="ECO:0000256" key="1">
    <source>
        <dbReference type="SAM" id="MobiDB-lite"/>
    </source>
</evidence>
<feature type="compositionally biased region" description="Basic and acidic residues" evidence="1">
    <location>
        <begin position="457"/>
        <end position="470"/>
    </location>
</feature>
<accession>A0ABD3Q5A9</accession>
<comment type="caution">
    <text evidence="2">The sequence shown here is derived from an EMBL/GenBank/DDBJ whole genome shotgun (WGS) entry which is preliminary data.</text>
</comment>
<dbReference type="Proteomes" id="UP001530400">
    <property type="component" value="Unassembled WGS sequence"/>
</dbReference>
<dbReference type="EMBL" id="JALLPJ020000313">
    <property type="protein sequence ID" value="KAL3795593.1"/>
    <property type="molecule type" value="Genomic_DNA"/>
</dbReference>
<evidence type="ECO:0000313" key="2">
    <source>
        <dbReference type="EMBL" id="KAL3795593.1"/>
    </source>
</evidence>
<gene>
    <name evidence="2" type="ORF">ACHAWO_001588</name>
</gene>
<organism evidence="2 3">
    <name type="scientific">Cyclotella atomus</name>
    <dbReference type="NCBI Taxonomy" id="382360"/>
    <lineage>
        <taxon>Eukaryota</taxon>
        <taxon>Sar</taxon>
        <taxon>Stramenopiles</taxon>
        <taxon>Ochrophyta</taxon>
        <taxon>Bacillariophyta</taxon>
        <taxon>Coscinodiscophyceae</taxon>
        <taxon>Thalassiosirophycidae</taxon>
        <taxon>Stephanodiscales</taxon>
        <taxon>Stephanodiscaceae</taxon>
        <taxon>Cyclotella</taxon>
    </lineage>
</organism>
<dbReference type="InterPro" id="IPR039635">
    <property type="entry name" value="ERMARD"/>
</dbReference>